<evidence type="ECO:0000256" key="1">
    <source>
        <dbReference type="SAM" id="Phobius"/>
    </source>
</evidence>
<dbReference type="Proteomes" id="UP000186216">
    <property type="component" value="Unassembled WGS sequence"/>
</dbReference>
<keyword evidence="1" id="KW-1133">Transmembrane helix</keyword>
<name>A0AA45W8I2_9RHOB</name>
<proteinExistence type="predicted"/>
<keyword evidence="1" id="KW-0812">Transmembrane</keyword>
<evidence type="ECO:0000313" key="2">
    <source>
        <dbReference type="EMBL" id="SIT17047.1"/>
    </source>
</evidence>
<dbReference type="EMBL" id="FTOU01000030">
    <property type="protein sequence ID" value="SIT17047.1"/>
    <property type="molecule type" value="Genomic_DNA"/>
</dbReference>
<protein>
    <submittedName>
        <fullName evidence="2">Uncharacterized protein</fullName>
    </submittedName>
</protein>
<organism evidence="2 3">
    <name type="scientific">Paracoccus saliphilus</name>
    <dbReference type="NCBI Taxonomy" id="405559"/>
    <lineage>
        <taxon>Bacteria</taxon>
        <taxon>Pseudomonadati</taxon>
        <taxon>Pseudomonadota</taxon>
        <taxon>Alphaproteobacteria</taxon>
        <taxon>Rhodobacterales</taxon>
        <taxon>Paracoccaceae</taxon>
        <taxon>Paracoccus</taxon>
    </lineage>
</organism>
<keyword evidence="1" id="KW-0472">Membrane</keyword>
<gene>
    <name evidence="2" type="ORF">SAMN05421772_1305</name>
</gene>
<accession>A0AA45W8I2</accession>
<dbReference type="AlphaFoldDB" id="A0AA45W8I2"/>
<sequence length="124" mass="12801">MKIILLLCIAALLLTAGLYLHFAGSMVPATDQQRCESIVADIYGDSDEAAASFADQCDQPGMVAMMDARANNLGAEEAADAISSANGGLIGTFLPYALIGAGIGALGGAFVGYRQRSNRQSKQA</sequence>
<evidence type="ECO:0000313" key="3">
    <source>
        <dbReference type="Proteomes" id="UP000186216"/>
    </source>
</evidence>
<feature type="transmembrane region" description="Helical" evidence="1">
    <location>
        <begin position="93"/>
        <end position="113"/>
    </location>
</feature>
<dbReference type="RefSeq" id="WP_272848086.1">
    <property type="nucleotide sequence ID" value="NZ_CP067140.1"/>
</dbReference>
<reference evidence="2 3" key="1">
    <citation type="submission" date="2017-01" db="EMBL/GenBank/DDBJ databases">
        <authorList>
            <person name="Varghese N."/>
            <person name="Submissions S."/>
        </authorList>
    </citation>
    <scope>NUCLEOTIDE SEQUENCE [LARGE SCALE GENOMIC DNA]</scope>
    <source>
        <strain evidence="2 3">DSM 18447</strain>
    </source>
</reference>
<comment type="caution">
    <text evidence="2">The sequence shown here is derived from an EMBL/GenBank/DDBJ whole genome shotgun (WGS) entry which is preliminary data.</text>
</comment>